<dbReference type="CDD" id="cd00223">
    <property type="entry name" value="TOPRIM_TopoIIB_SPO"/>
    <property type="match status" value="1"/>
</dbReference>
<dbReference type="GO" id="GO:0042138">
    <property type="term" value="P:meiotic DNA double-strand break formation"/>
    <property type="evidence" value="ECO:0007669"/>
    <property type="project" value="TreeGrafter"/>
</dbReference>
<dbReference type="Gene3D" id="3.40.1360.10">
    <property type="match status" value="1"/>
</dbReference>
<evidence type="ECO:0000259" key="13">
    <source>
        <dbReference type="Pfam" id="PF21180"/>
    </source>
</evidence>
<evidence type="ECO:0000313" key="15">
    <source>
        <dbReference type="Proteomes" id="UP001316803"/>
    </source>
</evidence>
<sequence>MDNDADMLDAFFPESSSSQEYTALTVGNTKVLEFINDTIAHIHAALNSWPHGEVKVVLKRVNKIEHQRVAADHGSHSRRQSTKNGKVKVQSRQMQYSWPGNTPEEAWRFACILAILHEINTAVHKNVTVTKRDIYYRQPELFRKQETVDRYIDDIAFTCGVTRKDLRVTASPKGVLCGLNLTTDPTFNPDTAASERVQLVPNELENITTQHIEQLRWILVVEKEASFKTLVEKNFESQSASGAGLIVTAKGYPDLSTRLFLRHIIDLSHQLSVPNSLSIFSLVDCDPDGLDIHRCYTTATRSSAQEQDAAISEIKWLGVDMVECLGTKDVMDKGLPLTRRDRGRARGMLERMVGDEVDMDGAFAGDQSREKTRVRRCLQTMLMLGVKMEIQAIDDQNVEGGLCGWLESRMWEARGY</sequence>
<keyword evidence="6" id="KW-0460">Magnesium</keyword>
<dbReference type="EC" id="5.6.2.2" evidence="4"/>
<organism evidence="14 15">
    <name type="scientific">Knufia fluminis</name>
    <dbReference type="NCBI Taxonomy" id="191047"/>
    <lineage>
        <taxon>Eukaryota</taxon>
        <taxon>Fungi</taxon>
        <taxon>Dikarya</taxon>
        <taxon>Ascomycota</taxon>
        <taxon>Pezizomycotina</taxon>
        <taxon>Eurotiomycetes</taxon>
        <taxon>Chaetothyriomycetidae</taxon>
        <taxon>Chaetothyriales</taxon>
        <taxon>Trichomeriaceae</taxon>
        <taxon>Knufia</taxon>
    </lineage>
</organism>
<dbReference type="InterPro" id="IPR002815">
    <property type="entry name" value="Spo11/TopoVI_A"/>
</dbReference>
<evidence type="ECO:0000256" key="2">
    <source>
        <dbReference type="ARBA" id="ARBA00001946"/>
    </source>
</evidence>
<feature type="region of interest" description="Disordered" evidence="11">
    <location>
        <begin position="68"/>
        <end position="91"/>
    </location>
</feature>
<dbReference type="Gene3D" id="1.10.10.10">
    <property type="entry name" value="Winged helix-like DNA-binding domain superfamily/Winged helix DNA-binding domain"/>
    <property type="match status" value="1"/>
</dbReference>
<dbReference type="GO" id="GO:0005524">
    <property type="term" value="F:ATP binding"/>
    <property type="evidence" value="ECO:0007669"/>
    <property type="project" value="InterPro"/>
</dbReference>
<comment type="similarity">
    <text evidence="3 10">Belongs to the TOP6A family.</text>
</comment>
<dbReference type="SUPFAM" id="SSF56726">
    <property type="entry name" value="DNA topoisomerase IV, alpha subunit"/>
    <property type="match status" value="1"/>
</dbReference>
<dbReference type="GO" id="GO:0007131">
    <property type="term" value="P:reciprocal meiotic recombination"/>
    <property type="evidence" value="ECO:0007669"/>
    <property type="project" value="TreeGrafter"/>
</dbReference>
<comment type="catalytic activity">
    <reaction evidence="1 10">
        <text>ATP-dependent breakage, passage and rejoining of double-stranded DNA.</text>
        <dbReference type="EC" id="5.6.2.2"/>
    </reaction>
</comment>
<comment type="caution">
    <text evidence="14">The sequence shown here is derived from an EMBL/GenBank/DDBJ whole genome shotgun (WGS) entry which is preliminary data.</text>
</comment>
<evidence type="ECO:0000313" key="14">
    <source>
        <dbReference type="EMBL" id="KAK5953418.1"/>
    </source>
</evidence>
<keyword evidence="7 10" id="KW-0799">Topoisomerase</keyword>
<evidence type="ECO:0000256" key="1">
    <source>
        <dbReference type="ARBA" id="ARBA00000185"/>
    </source>
</evidence>
<keyword evidence="9 10" id="KW-0413">Isomerase</keyword>
<gene>
    <name evidence="14" type="primary">SPO11</name>
    <name evidence="14" type="ORF">OHC33_005362</name>
</gene>
<feature type="domain" description="Topoisomerase 6 subunit A/Spo11 TOPRIM" evidence="13">
    <location>
        <begin position="218"/>
        <end position="397"/>
    </location>
</feature>
<keyword evidence="8 10" id="KW-0238">DNA-binding</keyword>
<dbReference type="EMBL" id="JAKLMC020000011">
    <property type="protein sequence ID" value="KAK5953418.1"/>
    <property type="molecule type" value="Genomic_DNA"/>
</dbReference>
<proteinExistence type="inferred from homology"/>
<evidence type="ECO:0000259" key="12">
    <source>
        <dbReference type="Pfam" id="PF04406"/>
    </source>
</evidence>
<accession>A0AAN8EE55</accession>
<dbReference type="GO" id="GO:0000228">
    <property type="term" value="C:nuclear chromosome"/>
    <property type="evidence" value="ECO:0007669"/>
    <property type="project" value="TreeGrafter"/>
</dbReference>
<dbReference type="AlphaFoldDB" id="A0AAN8EE55"/>
<dbReference type="GO" id="GO:0003918">
    <property type="term" value="F:DNA topoisomerase type II (double strand cut, ATP-hydrolyzing) activity"/>
    <property type="evidence" value="ECO:0007669"/>
    <property type="project" value="UniProtKB-UniRule"/>
</dbReference>
<evidence type="ECO:0000256" key="8">
    <source>
        <dbReference type="ARBA" id="ARBA00023125"/>
    </source>
</evidence>
<dbReference type="InterPro" id="IPR036078">
    <property type="entry name" value="Spo11/TopoVI_A_sf"/>
</dbReference>
<evidence type="ECO:0000256" key="9">
    <source>
        <dbReference type="ARBA" id="ARBA00023235"/>
    </source>
</evidence>
<dbReference type="Pfam" id="PF04406">
    <property type="entry name" value="TP6A_N"/>
    <property type="match status" value="1"/>
</dbReference>
<feature type="active site" description="O-(5'-phospho-DNA)-tyrosine intermediate" evidence="10">
    <location>
        <position position="136"/>
    </location>
</feature>
<dbReference type="Pfam" id="PF21180">
    <property type="entry name" value="TOP6A-Spo11_Toprim"/>
    <property type="match status" value="1"/>
</dbReference>
<evidence type="ECO:0000256" key="3">
    <source>
        <dbReference type="ARBA" id="ARBA00006559"/>
    </source>
</evidence>
<evidence type="ECO:0000256" key="5">
    <source>
        <dbReference type="ARBA" id="ARBA00022723"/>
    </source>
</evidence>
<name>A0AAN8EE55_9EURO</name>
<evidence type="ECO:0000256" key="6">
    <source>
        <dbReference type="ARBA" id="ARBA00022842"/>
    </source>
</evidence>
<dbReference type="PRINTS" id="PR01550">
    <property type="entry name" value="TOP6AFAMILY"/>
</dbReference>
<reference evidence="14 15" key="1">
    <citation type="submission" date="2022-12" db="EMBL/GenBank/DDBJ databases">
        <title>Genomic features and morphological characterization of a novel Knufia sp. strain isolated from spacecraft assembly facility.</title>
        <authorList>
            <person name="Teixeira M."/>
            <person name="Chander A.M."/>
            <person name="Stajich J.E."/>
            <person name="Venkateswaran K."/>
        </authorList>
    </citation>
    <scope>NUCLEOTIDE SEQUENCE [LARGE SCALE GENOMIC DNA]</scope>
    <source>
        <strain evidence="14 15">FJI-L2-BK-P2</strain>
    </source>
</reference>
<keyword evidence="5" id="KW-0479">Metal-binding</keyword>
<dbReference type="PROSITE" id="PS52041">
    <property type="entry name" value="TOPO_IIB"/>
    <property type="match status" value="1"/>
</dbReference>
<feature type="domain" description="Spo11/DNA topoisomerase VI subunit A N-terminal" evidence="12">
    <location>
        <begin position="107"/>
        <end position="168"/>
    </location>
</feature>
<evidence type="ECO:0000256" key="7">
    <source>
        <dbReference type="ARBA" id="ARBA00023029"/>
    </source>
</evidence>
<dbReference type="GO" id="GO:0000706">
    <property type="term" value="P:meiotic DNA double-strand break processing"/>
    <property type="evidence" value="ECO:0007669"/>
    <property type="project" value="TreeGrafter"/>
</dbReference>
<evidence type="ECO:0000256" key="11">
    <source>
        <dbReference type="SAM" id="MobiDB-lite"/>
    </source>
</evidence>
<dbReference type="PANTHER" id="PTHR10848">
    <property type="entry name" value="MEIOTIC RECOMBINATION PROTEIN SPO11"/>
    <property type="match status" value="1"/>
</dbReference>
<evidence type="ECO:0000256" key="10">
    <source>
        <dbReference type="PROSITE-ProRule" id="PRU01385"/>
    </source>
</evidence>
<dbReference type="PANTHER" id="PTHR10848:SF0">
    <property type="entry name" value="MEIOTIC RECOMBINATION PROTEIN SPO11"/>
    <property type="match status" value="1"/>
</dbReference>
<dbReference type="InterPro" id="IPR036388">
    <property type="entry name" value="WH-like_DNA-bd_sf"/>
</dbReference>
<dbReference type="GO" id="GO:0003677">
    <property type="term" value="F:DNA binding"/>
    <property type="evidence" value="ECO:0007669"/>
    <property type="project" value="UniProtKB-UniRule"/>
</dbReference>
<keyword evidence="15" id="KW-1185">Reference proteome</keyword>
<evidence type="ECO:0000256" key="4">
    <source>
        <dbReference type="ARBA" id="ARBA00012895"/>
    </source>
</evidence>
<protein>
    <recommendedName>
        <fullName evidence="4">DNA topoisomerase (ATP-hydrolyzing)</fullName>
        <ecNumber evidence="4">5.6.2.2</ecNumber>
    </recommendedName>
</protein>
<comment type="cofactor">
    <cofactor evidence="2">
        <name>Mg(2+)</name>
        <dbReference type="ChEBI" id="CHEBI:18420"/>
    </cofactor>
</comment>
<dbReference type="Proteomes" id="UP001316803">
    <property type="component" value="Unassembled WGS sequence"/>
</dbReference>
<dbReference type="InterPro" id="IPR034136">
    <property type="entry name" value="TOPRIM_Topo6A/Spo11"/>
</dbReference>
<dbReference type="GO" id="GO:0046872">
    <property type="term" value="F:metal ion binding"/>
    <property type="evidence" value="ECO:0007669"/>
    <property type="project" value="UniProtKB-KW"/>
</dbReference>
<dbReference type="InterPro" id="IPR013049">
    <property type="entry name" value="Spo11/TopoVI_A_N"/>
</dbReference>